<comment type="caution">
    <text evidence="1">The sequence shown here is derived from an EMBL/GenBank/DDBJ whole genome shotgun (WGS) entry which is preliminary data.</text>
</comment>
<organism evidence="1">
    <name type="scientific">marine sediment metagenome</name>
    <dbReference type="NCBI Taxonomy" id="412755"/>
    <lineage>
        <taxon>unclassified sequences</taxon>
        <taxon>metagenomes</taxon>
        <taxon>ecological metagenomes</taxon>
    </lineage>
</organism>
<dbReference type="AlphaFoldDB" id="X1B3Y8"/>
<proteinExistence type="predicted"/>
<sequence>MKDVCFNPINMLEFVSFKKSWDMMPIDANRE</sequence>
<name>X1B3Y8_9ZZZZ</name>
<protein>
    <submittedName>
        <fullName evidence="1">Uncharacterized protein</fullName>
    </submittedName>
</protein>
<gene>
    <name evidence="1" type="ORF">S01H4_25246</name>
</gene>
<dbReference type="EMBL" id="BART01011988">
    <property type="protein sequence ID" value="GAG89770.1"/>
    <property type="molecule type" value="Genomic_DNA"/>
</dbReference>
<feature type="non-terminal residue" evidence="1">
    <location>
        <position position="31"/>
    </location>
</feature>
<reference evidence="1" key="1">
    <citation type="journal article" date="2014" name="Front. Microbiol.">
        <title>High frequency of phylogenetically diverse reductive dehalogenase-homologous genes in deep subseafloor sedimentary metagenomes.</title>
        <authorList>
            <person name="Kawai M."/>
            <person name="Futagami T."/>
            <person name="Toyoda A."/>
            <person name="Takaki Y."/>
            <person name="Nishi S."/>
            <person name="Hori S."/>
            <person name="Arai W."/>
            <person name="Tsubouchi T."/>
            <person name="Morono Y."/>
            <person name="Uchiyama I."/>
            <person name="Ito T."/>
            <person name="Fujiyama A."/>
            <person name="Inagaki F."/>
            <person name="Takami H."/>
        </authorList>
    </citation>
    <scope>NUCLEOTIDE SEQUENCE</scope>
    <source>
        <strain evidence="1">Expedition CK06-06</strain>
    </source>
</reference>
<evidence type="ECO:0000313" key="1">
    <source>
        <dbReference type="EMBL" id="GAG89770.1"/>
    </source>
</evidence>
<accession>X1B3Y8</accession>